<gene>
    <name evidence="5" type="ORF">AZH43_09445</name>
</gene>
<dbReference type="InterPro" id="IPR048903">
    <property type="entry name" value="MdcG_N"/>
</dbReference>
<dbReference type="Pfam" id="PF20866">
    <property type="entry name" value="MdcG_N"/>
    <property type="match status" value="1"/>
</dbReference>
<protein>
    <submittedName>
        <fullName evidence="5">Phosphoribosyl-dephospho-CoA transferase</fullName>
    </submittedName>
</protein>
<keyword evidence="1 5" id="KW-0808">Transferase</keyword>
<dbReference type="NCBIfam" id="TIGR03135">
    <property type="entry name" value="malonate_mdcG"/>
    <property type="match status" value="1"/>
</dbReference>
<accession>A0A151Y3S5</accession>
<dbReference type="STRING" id="1806892.AZH43_09445"/>
<comment type="caution">
    <text evidence="5">The sequence shown here is derived from an EMBL/GenBank/DDBJ whole genome shotgun (WGS) entry which is preliminary data.</text>
</comment>
<dbReference type="NCBIfam" id="NF002332">
    <property type="entry name" value="PRK01293.1"/>
    <property type="match status" value="1"/>
</dbReference>
<sequence length="203" mass="23014">MVTMMQPQPHDLLWGMTVTDLPFDAPNWVAQVIQRGDPVVVRRAIADNGMIPVGVRGTQRHQRFALEMPERLIKKCITPEQLHQVELGQFPHLAEQIKQLQEHMQMLAWAWGYTGSMGFELATGYRTVTAQSDIDLLIRTPRYLEKADAQALWSQLQQTALPLDVQLQTPLGGVALKEWVRTAGKVMLKRNDGAVLVDNPWQQ</sequence>
<keyword evidence="6" id="KW-1185">Reference proteome</keyword>
<reference evidence="5 6" key="1">
    <citation type="submission" date="2016-03" db="EMBL/GenBank/DDBJ databases">
        <title>Acinetobacter genomospecies 28 strain ANC 4149.</title>
        <authorList>
            <person name="Radolfova-Krizova L."/>
            <person name="Nemec A."/>
        </authorList>
    </citation>
    <scope>NUCLEOTIDE SEQUENCE [LARGE SCALE GENOMIC DNA]</scope>
    <source>
        <strain evidence="5 6">ANC 4149</strain>
    </source>
</reference>
<feature type="domain" description="Phosphoribosyl-dephospho-CoA transferase MdcG N-terminal" evidence="4">
    <location>
        <begin position="8"/>
        <end position="79"/>
    </location>
</feature>
<dbReference type="Proteomes" id="UP000076276">
    <property type="component" value="Unassembled WGS sequence"/>
</dbReference>
<organism evidence="5 6">
    <name type="scientific">Acinetobacter pragensis</name>
    <dbReference type="NCBI Taxonomy" id="1806892"/>
    <lineage>
        <taxon>Bacteria</taxon>
        <taxon>Pseudomonadati</taxon>
        <taxon>Pseudomonadota</taxon>
        <taxon>Gammaproteobacteria</taxon>
        <taxon>Moraxellales</taxon>
        <taxon>Moraxellaceae</taxon>
        <taxon>Acinetobacter</taxon>
    </lineage>
</organism>
<dbReference type="InterPro" id="IPR049180">
    <property type="entry name" value="MdcG_C"/>
</dbReference>
<evidence type="ECO:0000313" key="6">
    <source>
        <dbReference type="Proteomes" id="UP000076276"/>
    </source>
</evidence>
<dbReference type="GO" id="GO:0016779">
    <property type="term" value="F:nucleotidyltransferase activity"/>
    <property type="evidence" value="ECO:0007669"/>
    <property type="project" value="UniProtKB-KW"/>
</dbReference>
<name>A0A151Y3S5_9GAMM</name>
<feature type="domain" description="Phosphoribosyl-dephospho-CoA transferase MdcG C-terminal" evidence="3">
    <location>
        <begin position="90"/>
        <end position="200"/>
    </location>
</feature>
<dbReference type="Pfam" id="PF10620">
    <property type="entry name" value="MdcG"/>
    <property type="match status" value="1"/>
</dbReference>
<dbReference type="EMBL" id="LUAW01000014">
    <property type="protein sequence ID" value="KYQ72694.1"/>
    <property type="molecule type" value="Genomic_DNA"/>
</dbReference>
<evidence type="ECO:0000313" key="5">
    <source>
        <dbReference type="EMBL" id="KYQ72694.1"/>
    </source>
</evidence>
<evidence type="ECO:0000259" key="4">
    <source>
        <dbReference type="Pfam" id="PF20866"/>
    </source>
</evidence>
<keyword evidence="2" id="KW-0548">Nucleotidyltransferase</keyword>
<dbReference type="AlphaFoldDB" id="A0A151Y3S5"/>
<dbReference type="InterPro" id="IPR017557">
    <property type="entry name" value="Holo-ACP_synthase"/>
</dbReference>
<evidence type="ECO:0000256" key="1">
    <source>
        <dbReference type="ARBA" id="ARBA00022679"/>
    </source>
</evidence>
<evidence type="ECO:0000259" key="3">
    <source>
        <dbReference type="Pfam" id="PF10620"/>
    </source>
</evidence>
<proteinExistence type="predicted"/>
<evidence type="ECO:0000256" key="2">
    <source>
        <dbReference type="ARBA" id="ARBA00022695"/>
    </source>
</evidence>